<proteinExistence type="predicted"/>
<organism evidence="1 2">
    <name type="scientific">Roseospira goensis</name>
    <dbReference type="NCBI Taxonomy" id="391922"/>
    <lineage>
        <taxon>Bacteria</taxon>
        <taxon>Pseudomonadati</taxon>
        <taxon>Pseudomonadota</taxon>
        <taxon>Alphaproteobacteria</taxon>
        <taxon>Rhodospirillales</taxon>
        <taxon>Rhodospirillaceae</taxon>
        <taxon>Roseospira</taxon>
    </lineage>
</organism>
<dbReference type="Proteomes" id="UP000555728">
    <property type="component" value="Unassembled WGS sequence"/>
</dbReference>
<accession>A0A7W6RXG3</accession>
<sequence length="237" mass="26359">MTHTTASLDTINASLEHLKTTALTVPPLTALAWEINDAHQEVQDHAKGMLLAAKRAGEKLLEAKEEGKRTGEIPHGQFQAWIEAHCRCSYTSALRYMQVAKRFQKHPAGCFSDLADVSIRQFLDIKDKPKPTPATQPFTQADAEYAQKLHAMSTRGTEHEAAVAQTKLDTFAKQFGMTGEQVVEKAEQVNPTPEPTTPHERGMNALINELERKFSKFTRKQLLAVIADLITKLGETK</sequence>
<evidence type="ECO:0000313" key="1">
    <source>
        <dbReference type="EMBL" id="MBB4284530.1"/>
    </source>
</evidence>
<evidence type="ECO:0008006" key="3">
    <source>
        <dbReference type="Google" id="ProtNLM"/>
    </source>
</evidence>
<keyword evidence="2" id="KW-1185">Reference proteome</keyword>
<dbReference type="EMBL" id="JACIGI010000002">
    <property type="protein sequence ID" value="MBB4284530.1"/>
    <property type="molecule type" value="Genomic_DNA"/>
</dbReference>
<reference evidence="1 2" key="1">
    <citation type="submission" date="2020-08" db="EMBL/GenBank/DDBJ databases">
        <title>Genome sequencing of Purple Non-Sulfur Bacteria from various extreme environments.</title>
        <authorList>
            <person name="Mayer M."/>
        </authorList>
    </citation>
    <scope>NUCLEOTIDE SEQUENCE [LARGE SCALE GENOMIC DNA]</scope>
    <source>
        <strain evidence="1 2">JA135</strain>
    </source>
</reference>
<gene>
    <name evidence="1" type="ORF">GGD88_000237</name>
</gene>
<dbReference type="AlphaFoldDB" id="A0A7W6RXG3"/>
<dbReference type="RefSeq" id="WP_184431016.1">
    <property type="nucleotide sequence ID" value="NZ_JACIGI010000002.1"/>
</dbReference>
<evidence type="ECO:0000313" key="2">
    <source>
        <dbReference type="Proteomes" id="UP000555728"/>
    </source>
</evidence>
<name>A0A7W6RXG3_9PROT</name>
<comment type="caution">
    <text evidence="1">The sequence shown here is derived from an EMBL/GenBank/DDBJ whole genome shotgun (WGS) entry which is preliminary data.</text>
</comment>
<protein>
    <recommendedName>
        <fullName evidence="3">DUF3102 domain-containing protein</fullName>
    </recommendedName>
</protein>